<evidence type="ECO:0000256" key="12">
    <source>
        <dbReference type="ARBA" id="ARBA00023136"/>
    </source>
</evidence>
<dbReference type="OrthoDB" id="9778595at2"/>
<proteinExistence type="inferred from homology"/>
<evidence type="ECO:0000256" key="10">
    <source>
        <dbReference type="ARBA" id="ARBA00022827"/>
    </source>
</evidence>
<evidence type="ECO:0000256" key="18">
    <source>
        <dbReference type="PIRNR" id="PIRNR006268"/>
    </source>
</evidence>
<dbReference type="InterPro" id="IPR024932">
    <property type="entry name" value="ApbE"/>
</dbReference>
<feature type="binding site" evidence="19">
    <location>
        <position position="299"/>
    </location>
    <ligand>
        <name>Mg(2+)</name>
        <dbReference type="ChEBI" id="CHEBI:18420"/>
    </ligand>
</feature>
<evidence type="ECO:0000256" key="6">
    <source>
        <dbReference type="ARBA" id="ARBA00022630"/>
    </source>
</evidence>
<keyword evidence="12" id="KW-0472">Membrane</keyword>
<evidence type="ECO:0000256" key="9">
    <source>
        <dbReference type="ARBA" id="ARBA00022729"/>
    </source>
</evidence>
<keyword evidence="6 18" id="KW-0285">Flavoprotein</keyword>
<dbReference type="Gene3D" id="3.10.520.10">
    <property type="entry name" value="ApbE-like domains"/>
    <property type="match status" value="1"/>
</dbReference>
<evidence type="ECO:0000256" key="1">
    <source>
        <dbReference type="ARBA" id="ARBA00008282"/>
    </source>
</evidence>
<dbReference type="PANTHER" id="PTHR30040">
    <property type="entry name" value="THIAMINE BIOSYNTHESIS LIPOPROTEIN APBE"/>
    <property type="match status" value="1"/>
</dbReference>
<evidence type="ECO:0000256" key="2">
    <source>
        <dbReference type="ARBA" id="ARBA00011955"/>
    </source>
</evidence>
<reference evidence="21 22" key="1">
    <citation type="submission" date="2018-06" db="EMBL/GenBank/DDBJ databases">
        <authorList>
            <consortium name="Pathogen Informatics"/>
            <person name="Doyle S."/>
        </authorList>
    </citation>
    <scope>NUCLEOTIDE SEQUENCE [LARGE SCALE GENOMIC DNA]</scope>
    <source>
        <strain evidence="21 22">NCTC13335</strain>
    </source>
</reference>
<keyword evidence="13" id="KW-0564">Palmitate</keyword>
<gene>
    <name evidence="21" type="primary">apbE</name>
    <name evidence="21" type="ORF">NCTC13335_01066</name>
</gene>
<dbReference type="PANTHER" id="PTHR30040:SF2">
    <property type="entry name" value="FAD:PROTEIN FMN TRANSFERASE"/>
    <property type="match status" value="1"/>
</dbReference>
<accession>A0A377IYF5</accession>
<evidence type="ECO:0000256" key="7">
    <source>
        <dbReference type="ARBA" id="ARBA00022679"/>
    </source>
</evidence>
<dbReference type="AlphaFoldDB" id="A0A377IYF5"/>
<sequence>MKRILSGLIAVILACSLSACKKDPEIISLSGKTMGTTYHIRYIDDGSVKENSEKTHEQIEVVLKDVNQKMSTYIKDSELSRFNQNTQVNTPIEISSDFAKVLQEAIRLNQVTEGSLDVTVGPVVNLWGFGPEKRPERKPTPEQLAERQSWVGIDKIHLDMSGKTPTLSKAVPQVYIDLSSIAKGFGVDQVADVLEQNHVQNYMVEIGGEIRAKGKNAENKAWQIAIEKPNNTGERAVQEVIGLNNMAMATSGDYRIYFEENGQRFAHEIDPKTGYPIQHHLASITVLAPSSMTADGLSTGLFVLGEDKALEVAEKENIPVYLIMKTEQGFEAKMSSAFQKLLANKE</sequence>
<feature type="binding site" evidence="19">
    <location>
        <position position="295"/>
    </location>
    <ligand>
        <name>Mg(2+)</name>
        <dbReference type="ChEBI" id="CHEBI:18420"/>
    </ligand>
</feature>
<evidence type="ECO:0000256" key="20">
    <source>
        <dbReference type="RuleBase" id="RU363002"/>
    </source>
</evidence>
<protein>
    <recommendedName>
        <fullName evidence="3 18">FAD:protein FMN transferase</fullName>
        <ecNumber evidence="2 18">2.7.1.180</ecNumber>
    </recommendedName>
    <alternativeName>
        <fullName evidence="15 18">Flavin transferase</fullName>
    </alternativeName>
</protein>
<keyword evidence="14 20" id="KW-0449">Lipoprotein</keyword>
<evidence type="ECO:0000256" key="16">
    <source>
        <dbReference type="ARBA" id="ARBA00048540"/>
    </source>
</evidence>
<feature type="signal peptide" evidence="20">
    <location>
        <begin position="1"/>
        <end position="21"/>
    </location>
</feature>
<keyword evidence="10 18" id="KW-0274">FAD</keyword>
<evidence type="ECO:0000313" key="21">
    <source>
        <dbReference type="EMBL" id="STO93202.1"/>
    </source>
</evidence>
<evidence type="ECO:0000256" key="13">
    <source>
        <dbReference type="ARBA" id="ARBA00023139"/>
    </source>
</evidence>
<dbReference type="PIRSF" id="PIRSF006268">
    <property type="entry name" value="ApbE"/>
    <property type="match status" value="1"/>
</dbReference>
<keyword evidence="22" id="KW-1185">Reference proteome</keyword>
<comment type="cofactor">
    <cofactor evidence="19">
        <name>Mg(2+)</name>
        <dbReference type="ChEBI" id="CHEBI:18420"/>
    </cofactor>
    <cofactor evidence="19">
        <name>Mn(2+)</name>
        <dbReference type="ChEBI" id="CHEBI:29035"/>
    </cofactor>
    <text evidence="19">Magnesium. Can also use manganese.</text>
</comment>
<dbReference type="SUPFAM" id="SSF143631">
    <property type="entry name" value="ApbE-like"/>
    <property type="match status" value="1"/>
</dbReference>
<feature type="binding site" evidence="19">
    <location>
        <position position="180"/>
    </location>
    <ligand>
        <name>Mg(2+)</name>
        <dbReference type="ChEBI" id="CHEBI:18420"/>
    </ligand>
</feature>
<dbReference type="GO" id="GO:0016740">
    <property type="term" value="F:transferase activity"/>
    <property type="evidence" value="ECO:0007669"/>
    <property type="project" value="UniProtKB-UniRule"/>
</dbReference>
<comment type="function">
    <text evidence="20">Flavin transferase that catalyzes the transfer of the FMN moiety of FAD and its covalent binding to the hydroxyl group of a threonine residue in a target flavoprotein.</text>
</comment>
<evidence type="ECO:0000256" key="3">
    <source>
        <dbReference type="ARBA" id="ARBA00016337"/>
    </source>
</evidence>
<organism evidence="21 22">
    <name type="scientific">Haemophilus pittmaniae</name>
    <dbReference type="NCBI Taxonomy" id="249188"/>
    <lineage>
        <taxon>Bacteria</taxon>
        <taxon>Pseudomonadati</taxon>
        <taxon>Pseudomonadota</taxon>
        <taxon>Gammaproteobacteria</taxon>
        <taxon>Pasteurellales</taxon>
        <taxon>Pasteurellaceae</taxon>
        <taxon>Haemophilus</taxon>
    </lineage>
</organism>
<keyword evidence="7 18" id="KW-0808">Transferase</keyword>
<keyword evidence="4" id="KW-1003">Cell membrane</keyword>
<evidence type="ECO:0000256" key="5">
    <source>
        <dbReference type="ARBA" id="ARBA00022519"/>
    </source>
</evidence>
<dbReference type="Proteomes" id="UP000255264">
    <property type="component" value="Unassembled WGS sequence"/>
</dbReference>
<evidence type="ECO:0000256" key="14">
    <source>
        <dbReference type="ARBA" id="ARBA00023288"/>
    </source>
</evidence>
<feature type="chain" id="PRO_5016477440" description="FAD:protein FMN transferase" evidence="20">
    <location>
        <begin position="22"/>
        <end position="346"/>
    </location>
</feature>
<keyword evidence="5 20" id="KW-0997">Cell inner membrane</keyword>
<evidence type="ECO:0000256" key="15">
    <source>
        <dbReference type="ARBA" id="ARBA00031306"/>
    </source>
</evidence>
<comment type="similarity">
    <text evidence="1 18 20">Belongs to the ApbE family.</text>
</comment>
<dbReference type="GO" id="GO:0046872">
    <property type="term" value="F:metal ion binding"/>
    <property type="evidence" value="ECO:0007669"/>
    <property type="project" value="UniProtKB-UniRule"/>
</dbReference>
<evidence type="ECO:0000313" key="22">
    <source>
        <dbReference type="Proteomes" id="UP000255264"/>
    </source>
</evidence>
<name>A0A377IYF5_9PAST</name>
<keyword evidence="9 20" id="KW-0732">Signal</keyword>
<dbReference type="EMBL" id="UGHS01000004">
    <property type="protein sequence ID" value="STO93202.1"/>
    <property type="molecule type" value="Genomic_DNA"/>
</dbReference>
<comment type="subcellular location">
    <subcellularLocation>
        <location evidence="17 20">Cell inner membrane</location>
        <topology evidence="17 20">Lipid-anchor</topology>
        <orientation evidence="17 20">Periplasmic side</orientation>
    </subcellularLocation>
</comment>
<evidence type="ECO:0000256" key="4">
    <source>
        <dbReference type="ARBA" id="ARBA00022475"/>
    </source>
</evidence>
<dbReference type="InterPro" id="IPR003374">
    <property type="entry name" value="ApbE-like_sf"/>
</dbReference>
<dbReference type="GO" id="GO:0005886">
    <property type="term" value="C:plasma membrane"/>
    <property type="evidence" value="ECO:0007669"/>
    <property type="project" value="UniProtKB-SubCell"/>
</dbReference>
<dbReference type="PROSITE" id="PS51257">
    <property type="entry name" value="PROKAR_LIPOPROTEIN"/>
    <property type="match status" value="1"/>
</dbReference>
<evidence type="ECO:0000256" key="8">
    <source>
        <dbReference type="ARBA" id="ARBA00022723"/>
    </source>
</evidence>
<evidence type="ECO:0000256" key="19">
    <source>
        <dbReference type="PIRSR" id="PIRSR006268-2"/>
    </source>
</evidence>
<evidence type="ECO:0000256" key="11">
    <source>
        <dbReference type="ARBA" id="ARBA00022842"/>
    </source>
</evidence>
<dbReference type="EC" id="2.7.1.180" evidence="2 18"/>
<dbReference type="RefSeq" id="WP_115003067.1">
    <property type="nucleotide sequence ID" value="NZ_UGHS01000004.1"/>
</dbReference>
<dbReference type="Pfam" id="PF02424">
    <property type="entry name" value="ApbE"/>
    <property type="match status" value="1"/>
</dbReference>
<keyword evidence="8 18" id="KW-0479">Metal-binding</keyword>
<comment type="catalytic activity">
    <reaction evidence="16 18 20">
        <text>L-threonyl-[protein] + FAD = FMN-L-threonyl-[protein] + AMP + H(+)</text>
        <dbReference type="Rhea" id="RHEA:36847"/>
        <dbReference type="Rhea" id="RHEA-COMP:11060"/>
        <dbReference type="Rhea" id="RHEA-COMP:11061"/>
        <dbReference type="ChEBI" id="CHEBI:15378"/>
        <dbReference type="ChEBI" id="CHEBI:30013"/>
        <dbReference type="ChEBI" id="CHEBI:57692"/>
        <dbReference type="ChEBI" id="CHEBI:74257"/>
        <dbReference type="ChEBI" id="CHEBI:456215"/>
        <dbReference type="EC" id="2.7.1.180"/>
    </reaction>
</comment>
<keyword evidence="11 18" id="KW-0460">Magnesium</keyword>
<dbReference type="FunFam" id="3.10.520.10:FF:000001">
    <property type="entry name" value="FAD:protein FMN transferase"/>
    <property type="match status" value="1"/>
</dbReference>
<evidence type="ECO:0000256" key="17">
    <source>
        <dbReference type="ARBA" id="ARBA00060485"/>
    </source>
</evidence>